<dbReference type="OrthoDB" id="8479666at2"/>
<organism evidence="1 2">
    <name type="scientific">Sediminispirochaeta smaragdinae (strain DSM 11293 / JCM 15392 / SEBR 4228)</name>
    <name type="common">Spirochaeta smaragdinae</name>
    <dbReference type="NCBI Taxonomy" id="573413"/>
    <lineage>
        <taxon>Bacteria</taxon>
        <taxon>Pseudomonadati</taxon>
        <taxon>Spirochaetota</taxon>
        <taxon>Spirochaetia</taxon>
        <taxon>Spirochaetales</taxon>
        <taxon>Spirochaetaceae</taxon>
        <taxon>Sediminispirochaeta</taxon>
    </lineage>
</organism>
<protein>
    <submittedName>
        <fullName evidence="1">Uncharacterized protein</fullName>
    </submittedName>
</protein>
<dbReference type="RefSeq" id="WP_013255082.1">
    <property type="nucleotide sequence ID" value="NC_014364.1"/>
</dbReference>
<evidence type="ECO:0000313" key="1">
    <source>
        <dbReference type="EMBL" id="ADK81620.1"/>
    </source>
</evidence>
<dbReference type="STRING" id="573413.Spirs_2507"/>
<dbReference type="EMBL" id="CP002116">
    <property type="protein sequence ID" value="ADK81620.1"/>
    <property type="molecule type" value="Genomic_DNA"/>
</dbReference>
<evidence type="ECO:0000313" key="2">
    <source>
        <dbReference type="Proteomes" id="UP000002318"/>
    </source>
</evidence>
<dbReference type="HOGENOM" id="CLU_1030188_0_0_12"/>
<keyword evidence="2" id="KW-1185">Reference proteome</keyword>
<proteinExistence type="predicted"/>
<name>E1R3I9_SEDSS</name>
<dbReference type="Proteomes" id="UP000002318">
    <property type="component" value="Chromosome"/>
</dbReference>
<dbReference type="AlphaFoldDB" id="E1R3I9"/>
<dbReference type="eggNOG" id="ENOG502ZX3R">
    <property type="taxonomic scope" value="Bacteria"/>
</dbReference>
<gene>
    <name evidence="1" type="ordered locus">Spirs_2507</name>
</gene>
<reference evidence="1 2" key="1">
    <citation type="journal article" date="2010" name="Stand. Genomic Sci.">
        <title>Complete genome sequence of Spirochaeta smaragdinae type strain (SEBR 4228).</title>
        <authorList>
            <person name="Mavromatis K."/>
            <person name="Yasawong M."/>
            <person name="Chertkov O."/>
            <person name="Lapidus A."/>
            <person name="Lucas S."/>
            <person name="Nolan M."/>
            <person name="Del Rio T.G."/>
            <person name="Tice H."/>
            <person name="Cheng J.F."/>
            <person name="Pitluck S."/>
            <person name="Liolios K."/>
            <person name="Ivanova N."/>
            <person name="Tapia R."/>
            <person name="Han C."/>
            <person name="Bruce D."/>
            <person name="Goodwin L."/>
            <person name="Pati A."/>
            <person name="Chen A."/>
            <person name="Palaniappan K."/>
            <person name="Land M."/>
            <person name="Hauser L."/>
            <person name="Chang Y.J."/>
            <person name="Jeffries C.D."/>
            <person name="Detter J.C."/>
            <person name="Rohde M."/>
            <person name="Brambilla E."/>
            <person name="Spring S."/>
            <person name="Goker M."/>
            <person name="Sikorski J."/>
            <person name="Woyke T."/>
            <person name="Bristow J."/>
            <person name="Eisen J.A."/>
            <person name="Markowitz V."/>
            <person name="Hugenholtz P."/>
            <person name="Klenk H.P."/>
            <person name="Kyrpides N.C."/>
        </authorList>
    </citation>
    <scope>NUCLEOTIDE SEQUENCE [LARGE SCALE GENOMIC DNA]</scope>
    <source>
        <strain evidence="2">DSM 11293 / JCM 15392 / SEBR 4228</strain>
    </source>
</reference>
<sequence>MITASYLFAPNKYNIGEHRCFYCGMPCDGTYTKKKYVKQTFTNRDIVKYPGSDYVCGCCVESLSGIYEVTQIDGTTKIGRAGQPRMYSWVLTENKKLAMTKKHLRVLRRICLSPPKPPFSIVLADSGQKQLIFRAPVNYDQNIFSVLLEEKEISVEIATLKKYLQKAKLVAAAIGKIALKNPDEFINYKNIIDLYGSEGPLVEWIKIYSSPLGELAAWLCPGKEEAKNDFVISTRISSKAGGIGRYVEKSTGNGREGNQGGSDQVLFEFT</sequence>
<dbReference type="KEGG" id="ssm:Spirs_2507"/>
<accession>E1R3I9</accession>